<dbReference type="PANTHER" id="PTHR33525">
    <property type="match status" value="1"/>
</dbReference>
<dbReference type="InterPro" id="IPR052340">
    <property type="entry name" value="RNase_Y/CdgJ"/>
</dbReference>
<evidence type="ECO:0000313" key="3">
    <source>
        <dbReference type="EMBL" id="MCM5680962.1"/>
    </source>
</evidence>
<dbReference type="InterPro" id="IPR011009">
    <property type="entry name" value="Kinase-like_dom_sf"/>
</dbReference>
<dbReference type="SUPFAM" id="SSF55781">
    <property type="entry name" value="GAF domain-like"/>
    <property type="match status" value="1"/>
</dbReference>
<dbReference type="SUPFAM" id="SSF109604">
    <property type="entry name" value="HD-domain/PDEase-like"/>
    <property type="match status" value="1"/>
</dbReference>
<accession>A0ABT0YQE3</accession>
<dbReference type="Gene3D" id="1.10.510.10">
    <property type="entry name" value="Transferase(Phosphotransferase) domain 1"/>
    <property type="match status" value="1"/>
</dbReference>
<dbReference type="PROSITE" id="PS50011">
    <property type="entry name" value="PROTEIN_KINASE_DOM"/>
    <property type="match status" value="1"/>
</dbReference>
<evidence type="ECO:0000313" key="4">
    <source>
        <dbReference type="Proteomes" id="UP001165541"/>
    </source>
</evidence>
<dbReference type="SMART" id="SM00220">
    <property type="entry name" value="S_TKc"/>
    <property type="match status" value="1"/>
</dbReference>
<dbReference type="InterPro" id="IPR013976">
    <property type="entry name" value="HDOD"/>
</dbReference>
<dbReference type="CDD" id="cd14014">
    <property type="entry name" value="STKc_PknB_like"/>
    <property type="match status" value="1"/>
</dbReference>
<dbReference type="PANTHER" id="PTHR33525:SF4">
    <property type="entry name" value="CYCLIC DI-GMP PHOSPHODIESTERASE CDGJ"/>
    <property type="match status" value="1"/>
</dbReference>
<protein>
    <submittedName>
        <fullName evidence="3">HDOD domain-containing protein</fullName>
    </submittedName>
</protein>
<evidence type="ECO:0000259" key="2">
    <source>
        <dbReference type="PROSITE" id="PS51833"/>
    </source>
</evidence>
<comment type="caution">
    <text evidence="3">The sequence shown here is derived from an EMBL/GenBank/DDBJ whole genome shotgun (WGS) entry which is preliminary data.</text>
</comment>
<dbReference type="Pfam" id="PF08668">
    <property type="entry name" value="HDOD"/>
    <property type="match status" value="1"/>
</dbReference>
<dbReference type="Pfam" id="PF01590">
    <property type="entry name" value="GAF"/>
    <property type="match status" value="1"/>
</dbReference>
<feature type="domain" description="HDOD" evidence="2">
    <location>
        <begin position="305"/>
        <end position="499"/>
    </location>
</feature>
<keyword evidence="4" id="KW-1185">Reference proteome</keyword>
<gene>
    <name evidence="3" type="ORF">M8A51_15660</name>
</gene>
<dbReference type="RefSeq" id="WP_251779412.1">
    <property type="nucleotide sequence ID" value="NZ_JAMKFE010000009.1"/>
</dbReference>
<dbReference type="Gene3D" id="1.10.3210.10">
    <property type="entry name" value="Hypothetical protein af1432"/>
    <property type="match status" value="1"/>
</dbReference>
<dbReference type="EMBL" id="JAMKFE010000009">
    <property type="protein sequence ID" value="MCM5680962.1"/>
    <property type="molecule type" value="Genomic_DNA"/>
</dbReference>
<feature type="domain" description="Protein kinase" evidence="1">
    <location>
        <begin position="1"/>
        <end position="275"/>
    </location>
</feature>
<dbReference type="Gene3D" id="3.30.450.40">
    <property type="match status" value="1"/>
</dbReference>
<proteinExistence type="predicted"/>
<evidence type="ECO:0000259" key="1">
    <source>
        <dbReference type="PROSITE" id="PS50011"/>
    </source>
</evidence>
<organism evidence="3 4">
    <name type="scientific">Caldimonas mangrovi</name>
    <dbReference type="NCBI Taxonomy" id="2944811"/>
    <lineage>
        <taxon>Bacteria</taxon>
        <taxon>Pseudomonadati</taxon>
        <taxon>Pseudomonadota</taxon>
        <taxon>Betaproteobacteria</taxon>
        <taxon>Burkholderiales</taxon>
        <taxon>Sphaerotilaceae</taxon>
        <taxon>Caldimonas</taxon>
    </lineage>
</organism>
<dbReference type="Pfam" id="PF00069">
    <property type="entry name" value="Pkinase"/>
    <property type="match status" value="1"/>
</dbReference>
<dbReference type="PROSITE" id="PS51833">
    <property type="entry name" value="HDOD"/>
    <property type="match status" value="1"/>
</dbReference>
<reference evidence="3" key="1">
    <citation type="submission" date="2022-05" db="EMBL/GenBank/DDBJ databases">
        <title>Schlegelella sp. nov., isolated from mangrove soil.</title>
        <authorList>
            <person name="Liu Y."/>
            <person name="Ge X."/>
            <person name="Liu W."/>
        </authorList>
    </citation>
    <scope>NUCLEOTIDE SEQUENCE</scope>
    <source>
        <strain evidence="3">S2-27</strain>
    </source>
</reference>
<sequence>MATEDDRITDDVQTLGRFRLLRPLWRSPASSWWVAQDPSLREVHLQMRHRAPWPGLNTAVWRKAAEPVMALRHPNLVTLLDASVEQGQPVAIVEPVQGLNLAQWIAEHESMAPRQAVLTVIGVLDGLAHAHAAGVVHGRIEPSSLVLDVVGRPRLTEFALLSGPVDVPSLPTAGGLYVAPEVLQGAAPDVRSDLHAVGLVLYELLTGRAAVQDGHPQRAAARMLQEELDLSPGFAAATEHGEAQLRALVARCLALDPAHRFASAIELRDALQQWLTPSLLEGSADSRATQTLNNLMRRAANQPDMPVQTEVVRRVRRLAAAEKVNLDEISRAVLDDMALTQKLLRMTNAAYFSSVGGGTITTVSRAVALMGFMAVRDLAGSLPTLEDMRDRTHAAALREEYLRSRNAGRFAARLCPTQAEEEESFITAVLQNLGRTLVQFYLPEQAAQVRQLSHSQGGSEAAAALSVLGMSFEELGVSVARTWGLPDGLVVAMRRPADDAPLRPPERRGDWFRLLAGLGNELTEMQLRPDRRERAARNHALVERYAKALGVTGNQIWQAADAAPPATLETEDVKAATASAQPPAAPAGADLLARTVYQLRAALALPYDLNALLLSAGDAVFNALQCRHVVIVLREPDSDHFATRHAWGADAAALRQHFRFSLRDERDLFSALCSKGADTLIRDATVPTFESRLPHWYRRHVAASTFMLLPLMNGGQAVGLLYADKPTPDGFKVQERELSLLRALRDELQRAIAPTLPAPA</sequence>
<dbReference type="InterPro" id="IPR003018">
    <property type="entry name" value="GAF"/>
</dbReference>
<dbReference type="SUPFAM" id="SSF56112">
    <property type="entry name" value="Protein kinase-like (PK-like)"/>
    <property type="match status" value="1"/>
</dbReference>
<dbReference type="Proteomes" id="UP001165541">
    <property type="component" value="Unassembled WGS sequence"/>
</dbReference>
<dbReference type="InterPro" id="IPR029016">
    <property type="entry name" value="GAF-like_dom_sf"/>
</dbReference>
<dbReference type="InterPro" id="IPR000719">
    <property type="entry name" value="Prot_kinase_dom"/>
</dbReference>
<name>A0ABT0YQE3_9BURK</name>